<dbReference type="InterPro" id="IPR009959">
    <property type="entry name" value="Cyclase_SnoaL-like"/>
</dbReference>
<organism evidence="1 2">
    <name type="scientific">Bosea lupini</name>
    <dbReference type="NCBI Taxonomy" id="1036779"/>
    <lineage>
        <taxon>Bacteria</taxon>
        <taxon>Pseudomonadati</taxon>
        <taxon>Pseudomonadota</taxon>
        <taxon>Alphaproteobacteria</taxon>
        <taxon>Hyphomicrobiales</taxon>
        <taxon>Boseaceae</taxon>
        <taxon>Bosea</taxon>
    </lineage>
</organism>
<protein>
    <submittedName>
        <fullName evidence="1">Predicted ester cyclase</fullName>
    </submittedName>
</protein>
<name>A0A1H7XHE6_9HYPH</name>
<proteinExistence type="predicted"/>
<dbReference type="EMBL" id="FOAN01000010">
    <property type="protein sequence ID" value="SEM33044.1"/>
    <property type="molecule type" value="Genomic_DNA"/>
</dbReference>
<dbReference type="InterPro" id="IPR032710">
    <property type="entry name" value="NTF2-like_dom_sf"/>
</dbReference>
<sequence>MTEMPQGREAPPDEPALDFAGVTLSPQKEIVRVFYKEMWDHADKSLIPRIFHEDFTFRGSLGPVLRGHREFAGYVDWVTGALDAYTSDILAMVEEGNRVFGRLRFHGFHRREMFGVPPSGRHVWWHGAPAFTFEDGLVRDLFVLGDIHGLIGRLKQG</sequence>
<dbReference type="Proteomes" id="UP000199664">
    <property type="component" value="Unassembled WGS sequence"/>
</dbReference>
<dbReference type="RefSeq" id="WP_244543990.1">
    <property type="nucleotide sequence ID" value="NZ_FOAN01000010.1"/>
</dbReference>
<dbReference type="STRING" id="1036779.SAMN04515666_11021"/>
<dbReference type="AlphaFoldDB" id="A0A1H7XHE6"/>
<dbReference type="Pfam" id="PF07366">
    <property type="entry name" value="SnoaL"/>
    <property type="match status" value="1"/>
</dbReference>
<evidence type="ECO:0000313" key="1">
    <source>
        <dbReference type="EMBL" id="SEM33044.1"/>
    </source>
</evidence>
<keyword evidence="2" id="KW-1185">Reference proteome</keyword>
<dbReference type="SUPFAM" id="SSF54427">
    <property type="entry name" value="NTF2-like"/>
    <property type="match status" value="1"/>
</dbReference>
<accession>A0A1H7XHE6</accession>
<dbReference type="Gene3D" id="3.10.450.50">
    <property type="match status" value="1"/>
</dbReference>
<reference evidence="2" key="1">
    <citation type="submission" date="2016-10" db="EMBL/GenBank/DDBJ databases">
        <authorList>
            <person name="Varghese N."/>
            <person name="Submissions S."/>
        </authorList>
    </citation>
    <scope>NUCLEOTIDE SEQUENCE [LARGE SCALE GENOMIC DNA]</scope>
    <source>
        <strain evidence="2">LMG 26383,CCUG 61248,R- 45681</strain>
    </source>
</reference>
<evidence type="ECO:0000313" key="2">
    <source>
        <dbReference type="Proteomes" id="UP000199664"/>
    </source>
</evidence>
<dbReference type="GO" id="GO:0030638">
    <property type="term" value="P:polyketide metabolic process"/>
    <property type="evidence" value="ECO:0007669"/>
    <property type="project" value="InterPro"/>
</dbReference>
<gene>
    <name evidence="1" type="ORF">SAMN04515666_11021</name>
</gene>